<evidence type="ECO:0000313" key="5">
    <source>
        <dbReference type="EMBL" id="VVW77198.1"/>
    </source>
</evidence>
<accession>A0A5K1GLL7</accession>
<dbReference type="PROSITE" id="PS51257">
    <property type="entry name" value="PROKAR_LIPOPROTEIN"/>
    <property type="match status" value="1"/>
</dbReference>
<comment type="caution">
    <text evidence="3">Lacks conserved residue(s) required for the propagation of feature annotation.</text>
</comment>
<dbReference type="SUPFAM" id="SSF52743">
    <property type="entry name" value="Subtilisin-like"/>
    <property type="match status" value="1"/>
</dbReference>
<dbReference type="InterPro" id="IPR045051">
    <property type="entry name" value="SBT"/>
</dbReference>
<protein>
    <recommendedName>
        <fullName evidence="4">Peptidase S8/S53 domain-containing protein</fullName>
    </recommendedName>
</protein>
<dbReference type="Gene3D" id="3.40.50.200">
    <property type="entry name" value="Peptidase S8/S53 domain"/>
    <property type="match status" value="1"/>
</dbReference>
<dbReference type="InterPro" id="IPR036852">
    <property type="entry name" value="Peptidase_S8/S53_dom_sf"/>
</dbReference>
<proteinExistence type="inferred from homology"/>
<evidence type="ECO:0000256" key="2">
    <source>
        <dbReference type="ARBA" id="ARBA00022729"/>
    </source>
</evidence>
<dbReference type="PROSITE" id="PS51892">
    <property type="entry name" value="SUBTILASE"/>
    <property type="match status" value="1"/>
</dbReference>
<sequence>MGHTRPARPVVLLSGTQACSAMRLGLLKGWRFSSDILAAMDEAVRDGMDILSLSLGGPPSSFYRNSITIGAFVAVQLGILVSCSAGNSGPSPYSVENVAPWITTVGESSIDRDFPSYAILGNRNNYVG</sequence>
<dbReference type="GO" id="GO:0006508">
    <property type="term" value="P:proteolysis"/>
    <property type="evidence" value="ECO:0007669"/>
    <property type="project" value="InterPro"/>
</dbReference>
<dbReference type="EMBL" id="LR721787">
    <property type="protein sequence ID" value="VVW77198.1"/>
    <property type="molecule type" value="Genomic_DNA"/>
</dbReference>
<dbReference type="GO" id="GO:0004252">
    <property type="term" value="F:serine-type endopeptidase activity"/>
    <property type="evidence" value="ECO:0007669"/>
    <property type="project" value="InterPro"/>
</dbReference>
<dbReference type="PANTHER" id="PTHR10795">
    <property type="entry name" value="PROPROTEIN CONVERTASE SUBTILISIN/KEXIN"/>
    <property type="match status" value="1"/>
</dbReference>
<gene>
    <name evidence="5" type="ORF">NYM_LOCUS27247</name>
</gene>
<dbReference type="AlphaFoldDB" id="A0A5K1GLL7"/>
<dbReference type="InterPro" id="IPR000209">
    <property type="entry name" value="Peptidase_S8/S53_dom"/>
</dbReference>
<keyword evidence="2" id="KW-0732">Signal</keyword>
<dbReference type="Gramene" id="NC9G0169600.1">
    <property type="protein sequence ID" value="NC9G0169600.1:cds"/>
    <property type="gene ID" value="NC9G0169600"/>
</dbReference>
<reference evidence="5" key="1">
    <citation type="submission" date="2019-09" db="EMBL/GenBank/DDBJ databases">
        <authorList>
            <person name="Zhang L."/>
        </authorList>
    </citation>
    <scope>NUCLEOTIDE SEQUENCE</scope>
</reference>
<evidence type="ECO:0000259" key="4">
    <source>
        <dbReference type="Pfam" id="PF00082"/>
    </source>
</evidence>
<organism evidence="5">
    <name type="scientific">Nymphaea colorata</name>
    <name type="common">pocket water lily</name>
    <dbReference type="NCBI Taxonomy" id="210225"/>
    <lineage>
        <taxon>Eukaryota</taxon>
        <taxon>Viridiplantae</taxon>
        <taxon>Streptophyta</taxon>
        <taxon>Embryophyta</taxon>
        <taxon>Tracheophyta</taxon>
        <taxon>Spermatophyta</taxon>
        <taxon>Magnoliopsida</taxon>
        <taxon>Nymphaeales</taxon>
        <taxon>Nymphaeaceae</taxon>
        <taxon>Nymphaea</taxon>
    </lineage>
</organism>
<dbReference type="Pfam" id="PF00082">
    <property type="entry name" value="Peptidase_S8"/>
    <property type="match status" value="1"/>
</dbReference>
<feature type="domain" description="Peptidase S8/S53" evidence="4">
    <location>
        <begin position="34"/>
        <end position="109"/>
    </location>
</feature>
<dbReference type="Gene3D" id="3.50.30.30">
    <property type="match status" value="1"/>
</dbReference>
<evidence type="ECO:0000256" key="1">
    <source>
        <dbReference type="ARBA" id="ARBA00011073"/>
    </source>
</evidence>
<comment type="similarity">
    <text evidence="1 3">Belongs to the peptidase S8 family.</text>
</comment>
<name>A0A5K1GLL7_9MAGN</name>
<evidence type="ECO:0000256" key="3">
    <source>
        <dbReference type="PROSITE-ProRule" id="PRU01240"/>
    </source>
</evidence>